<dbReference type="OrthoDB" id="9934714at2759"/>
<feature type="region of interest" description="Disordered" evidence="1">
    <location>
        <begin position="354"/>
        <end position="398"/>
    </location>
</feature>
<sequence length="465" mass="51255">MASSSIGGEYLSPEKTVTSLLSSSGHLRSSLQTPDHDFSFRFREKVYDSASAALDAYIADFERSCQKSKRLTGSMVLPPNQATTSKPRVGMLRNRDVLRERLTETELDFLYLPVSSLHHQGNRDRLSMTTDELLSIPYDGSLPVTHTSACIHAHRTCSGLNSCHAAPCHINQHHSLPDKTSRSYRRQGRPKVTIFEPAVDTPSYAHRKVRSEWDGPSSLLHLPHWLTSNKAEIDCSEISSLPDLPYPAWIQSCGVSVPPPPQSELWEDHVAQVPGAPKTGAPSWVSDLMKNNDFIQPSAQGDSQQTLRNLRLQLAEHISLLGAKRESSDIVTNLFKDNKIESLIQKADQVLNSLSQSSKGPESLPDPASPVNTEDLLNCSPPHCPPLSPDSAAGESTEALTQKEKQVWDHGPHGNGIWKQPGPVEALKQMLFKLQAVEGELQRKQGEPPVNGSLQTPVKPVEEMH</sequence>
<accession>A0A8S4AFY1</accession>
<evidence type="ECO:0000313" key="2">
    <source>
        <dbReference type="EMBL" id="CAG5867157.1"/>
    </source>
</evidence>
<dbReference type="InterPro" id="IPR052679">
    <property type="entry name" value="Cell_Prolif_Regulator"/>
</dbReference>
<reference evidence="2" key="1">
    <citation type="submission" date="2021-05" db="EMBL/GenBank/DDBJ databases">
        <authorList>
            <person name="Tigano A."/>
        </authorList>
    </citation>
    <scope>NUCLEOTIDE SEQUENCE</scope>
</reference>
<dbReference type="PANTHER" id="PTHR35079">
    <property type="entry name" value="LUNG ADENOMA SUSCEPTIBILITY PROTEIN 2"/>
    <property type="match status" value="1"/>
</dbReference>
<comment type="caution">
    <text evidence="2">The sequence shown here is derived from an EMBL/GenBank/DDBJ whole genome shotgun (WGS) entry which is preliminary data.</text>
</comment>
<dbReference type="EMBL" id="CAJRST010003335">
    <property type="protein sequence ID" value="CAG5867157.1"/>
    <property type="molecule type" value="Genomic_DNA"/>
</dbReference>
<evidence type="ECO:0000313" key="3">
    <source>
        <dbReference type="Proteomes" id="UP000677803"/>
    </source>
</evidence>
<dbReference type="Proteomes" id="UP000677803">
    <property type="component" value="Unassembled WGS sequence"/>
</dbReference>
<keyword evidence="3" id="KW-1185">Reference proteome</keyword>
<dbReference type="AlphaFoldDB" id="A0A8S4AFY1"/>
<name>A0A8S4AFY1_9TELE</name>
<dbReference type="PANTHER" id="PTHR35079:SF1">
    <property type="entry name" value="LUNG ADENOMA SUSCEPTIBILITY PROTEIN 2"/>
    <property type="match status" value="1"/>
</dbReference>
<organism evidence="2 3">
    <name type="scientific">Menidia menidia</name>
    <name type="common">Atlantic silverside</name>
    <dbReference type="NCBI Taxonomy" id="238744"/>
    <lineage>
        <taxon>Eukaryota</taxon>
        <taxon>Metazoa</taxon>
        <taxon>Chordata</taxon>
        <taxon>Craniata</taxon>
        <taxon>Vertebrata</taxon>
        <taxon>Euteleostomi</taxon>
        <taxon>Actinopterygii</taxon>
        <taxon>Neopterygii</taxon>
        <taxon>Teleostei</taxon>
        <taxon>Neoteleostei</taxon>
        <taxon>Acanthomorphata</taxon>
        <taxon>Ovalentaria</taxon>
        <taxon>Atherinomorphae</taxon>
        <taxon>Atheriniformes</taxon>
        <taxon>Atherinopsidae</taxon>
        <taxon>Menidiinae</taxon>
        <taxon>Menidia</taxon>
    </lineage>
</organism>
<gene>
    <name evidence="2" type="ORF">MMEN_LOCUS3962</name>
</gene>
<proteinExistence type="predicted"/>
<protein>
    <submittedName>
        <fullName evidence="2">(Atlantic silverside) hypothetical protein</fullName>
    </submittedName>
</protein>
<evidence type="ECO:0000256" key="1">
    <source>
        <dbReference type="SAM" id="MobiDB-lite"/>
    </source>
</evidence>
<feature type="region of interest" description="Disordered" evidence="1">
    <location>
        <begin position="442"/>
        <end position="465"/>
    </location>
</feature>